<evidence type="ECO:0000256" key="1">
    <source>
        <dbReference type="ARBA" id="ARBA00006082"/>
    </source>
</evidence>
<dbReference type="InterPro" id="IPR014721">
    <property type="entry name" value="Ribsml_uS5_D2-typ_fold_subgr"/>
</dbReference>
<dbReference type="InterPro" id="IPR020568">
    <property type="entry name" value="Ribosomal_Su5_D2-typ_SF"/>
</dbReference>
<comment type="similarity">
    <text evidence="1">Belongs to the DNA mismatch repair MutL/HexB family.</text>
</comment>
<dbReference type="PROSITE" id="PS00058">
    <property type="entry name" value="DNA_MISMATCH_REPAIR_1"/>
    <property type="match status" value="1"/>
</dbReference>
<protein>
    <recommendedName>
        <fullName evidence="5">PWI domain-containing protein</fullName>
    </recommendedName>
</protein>
<dbReference type="EMBL" id="CALLCH030000015">
    <property type="protein sequence ID" value="CAI4216803.1"/>
    <property type="molecule type" value="Genomic_DNA"/>
</dbReference>
<dbReference type="SUPFAM" id="SSF55874">
    <property type="entry name" value="ATPase domain of HSP90 chaperone/DNA topoisomerase II/histidine kinase"/>
    <property type="match status" value="1"/>
</dbReference>
<dbReference type="SMART" id="SM00311">
    <property type="entry name" value="PWI"/>
    <property type="match status" value="1"/>
</dbReference>
<dbReference type="PANTHER" id="PTHR10073">
    <property type="entry name" value="DNA MISMATCH REPAIR PROTEIN MLH, PMS, MUTL"/>
    <property type="match status" value="1"/>
</dbReference>
<evidence type="ECO:0000313" key="6">
    <source>
        <dbReference type="EMBL" id="CAI4216803.1"/>
    </source>
</evidence>
<dbReference type="InterPro" id="IPR013507">
    <property type="entry name" value="DNA_mismatch_S5_2-like"/>
</dbReference>
<dbReference type="Pfam" id="PF01119">
    <property type="entry name" value="DNA_mis_repair"/>
    <property type="match status" value="1"/>
</dbReference>
<dbReference type="SMART" id="SM01340">
    <property type="entry name" value="DNA_mis_repair"/>
    <property type="match status" value="1"/>
</dbReference>
<dbReference type="AlphaFoldDB" id="A0A9P1H766"/>
<keyword evidence="7" id="KW-1185">Reference proteome</keyword>
<dbReference type="InterPro" id="IPR014762">
    <property type="entry name" value="DNA_mismatch_repair_CS"/>
</dbReference>
<keyword evidence="3" id="KW-0227">DNA damage</keyword>
<dbReference type="SUPFAM" id="SSF54211">
    <property type="entry name" value="Ribosomal protein S5 domain 2-like"/>
    <property type="match status" value="1"/>
</dbReference>
<dbReference type="OrthoDB" id="163257at2759"/>
<dbReference type="InterPro" id="IPR002483">
    <property type="entry name" value="PWI_dom"/>
</dbReference>
<accession>A0A9P1H766</accession>
<evidence type="ECO:0000313" key="7">
    <source>
        <dbReference type="Proteomes" id="UP000838763"/>
    </source>
</evidence>
<sequence>MATGVDAKLLKSTKFPSDFNKKVDMQKVNLQVMKKWIASRISEILNDDDDVVIELCFNLIEGSRYPDIKSLQIQLTGFLDKDTADFCKELWKLCLSAQASPQGVPKELLEAKKQELIQEKPRKKRASDAKTWIAKTGNRLMYATVKGESDSAEEAMVGEAGEGAIISRMVAEGADLAVVETTTGHLLGIGTRRMRLAAVTDMSREVAAEEPAIAAEGGPLRGLAPDLDLHQTQLQPVHPPEAPHRSELADQATESLVQGDASHQETAPDHGPGPDGDGEAPRPIFSRTWAELGRVRVSFMQISRNTVDEIEVRDNGCGIHAKDFHALGRRAHTSKLRTFQELPSVGASSLGFRGEALASANSCGDVVMITRTAAEEVGYHLRLNAREGGIAEQRNTAARVGTTVRITNLFAKLPVRKKIALEASSKSLSDIRHLLQKYALARPHIRLQFKITNEHKFSWSYSPCSPPSLEEASLQCFGKSLAGQCHLIRATESSVCPDAQLIEELMSITAAYRSHIAKLSTKDGYRVVDPFLRLDIKCPQGIYDVNVSPTKDEVIFTDEARVLRVVNEVFEEYYKSADVSSKPADPTVYVPSSEDLLELQSLADKDETYSALLEPLCAFSPSPPPHEPENEVSLAVNEAIKDTIQVSNAWSVNMGVDCDATEEEAVAQKTQSVSVIEQIRQGAQRGAGSAPNIIPALEGVGNNMRSRLALGSGSNGILASGSSSATSKQDGNMNSPELGPRPGHLAWQKDTHVNTSSNSRAHIAERDILPGAIPAKGYLDREEETCLTVLQGNTLDSFEALVSPPALQRLQAPYVSKMASSFTKRGRDNMGASQIPASSSK</sequence>
<feature type="region of interest" description="Disordered" evidence="4">
    <location>
        <begin position="715"/>
        <end position="748"/>
    </location>
</feature>
<feature type="region of interest" description="Disordered" evidence="4">
    <location>
        <begin position="234"/>
        <end position="283"/>
    </location>
</feature>
<dbReference type="InterPro" id="IPR038973">
    <property type="entry name" value="MutL/Mlh/Pms-like"/>
</dbReference>
<dbReference type="PROSITE" id="PS51025">
    <property type="entry name" value="PWI"/>
    <property type="match status" value="1"/>
</dbReference>
<proteinExistence type="inferred from homology"/>
<feature type="compositionally biased region" description="Polar residues" evidence="4">
    <location>
        <begin position="715"/>
        <end position="735"/>
    </location>
</feature>
<dbReference type="Gene3D" id="3.30.230.10">
    <property type="match status" value="1"/>
</dbReference>
<dbReference type="GO" id="GO:0032389">
    <property type="term" value="C:MutLalpha complex"/>
    <property type="evidence" value="ECO:0007669"/>
    <property type="project" value="TreeGrafter"/>
</dbReference>
<dbReference type="GO" id="GO:0030983">
    <property type="term" value="F:mismatched DNA binding"/>
    <property type="evidence" value="ECO:0007669"/>
    <property type="project" value="InterPro"/>
</dbReference>
<dbReference type="SUPFAM" id="SSF101233">
    <property type="entry name" value="PWI domain"/>
    <property type="match status" value="1"/>
</dbReference>
<dbReference type="Proteomes" id="UP000838763">
    <property type="component" value="Unassembled WGS sequence"/>
</dbReference>
<dbReference type="GO" id="GO:0006298">
    <property type="term" value="P:mismatch repair"/>
    <property type="evidence" value="ECO:0007669"/>
    <property type="project" value="InterPro"/>
</dbReference>
<feature type="domain" description="PWI" evidence="5">
    <location>
        <begin position="12"/>
        <end position="111"/>
    </location>
</feature>
<dbReference type="GO" id="GO:0140664">
    <property type="term" value="F:ATP-dependent DNA damage sensor activity"/>
    <property type="evidence" value="ECO:0007669"/>
    <property type="project" value="InterPro"/>
</dbReference>
<dbReference type="InterPro" id="IPR036890">
    <property type="entry name" value="HATPase_C_sf"/>
</dbReference>
<name>A0A9P1H766_9PEZI</name>
<dbReference type="PANTHER" id="PTHR10073:SF41">
    <property type="entry name" value="MISMATCH REPAIR PROTEIN, PUTATIVE (AFU_ORTHOLOGUE AFUA_8G05820)-RELATED"/>
    <property type="match status" value="1"/>
</dbReference>
<evidence type="ECO:0000256" key="3">
    <source>
        <dbReference type="ARBA" id="ARBA00022763"/>
    </source>
</evidence>
<feature type="compositionally biased region" description="Polar residues" evidence="4">
    <location>
        <begin position="831"/>
        <end position="841"/>
    </location>
</feature>
<dbReference type="GO" id="GO:0006397">
    <property type="term" value="P:mRNA processing"/>
    <property type="evidence" value="ECO:0007669"/>
    <property type="project" value="UniProtKB-KW"/>
</dbReference>
<comment type="caution">
    <text evidence="6">The sequence shown here is derived from an EMBL/GenBank/DDBJ whole genome shotgun (WGS) entry which is preliminary data.</text>
</comment>
<gene>
    <name evidence="6" type="ORF">PPNO1_LOCUS6449</name>
</gene>
<keyword evidence="2" id="KW-0507">mRNA processing</keyword>
<evidence type="ECO:0000256" key="4">
    <source>
        <dbReference type="SAM" id="MobiDB-lite"/>
    </source>
</evidence>
<reference evidence="6" key="1">
    <citation type="submission" date="2022-11" db="EMBL/GenBank/DDBJ databases">
        <authorList>
            <person name="Scott C."/>
            <person name="Bruce N."/>
        </authorList>
    </citation>
    <scope>NUCLEOTIDE SEQUENCE</scope>
</reference>
<evidence type="ECO:0000256" key="2">
    <source>
        <dbReference type="ARBA" id="ARBA00022664"/>
    </source>
</evidence>
<dbReference type="Gene3D" id="1.20.1390.10">
    <property type="entry name" value="PWI domain"/>
    <property type="match status" value="1"/>
</dbReference>
<dbReference type="InterPro" id="IPR036483">
    <property type="entry name" value="PWI_dom_sf"/>
</dbReference>
<dbReference type="GO" id="GO:0061982">
    <property type="term" value="P:meiosis I cell cycle process"/>
    <property type="evidence" value="ECO:0007669"/>
    <property type="project" value="UniProtKB-ARBA"/>
</dbReference>
<dbReference type="GO" id="GO:0016887">
    <property type="term" value="F:ATP hydrolysis activity"/>
    <property type="evidence" value="ECO:0007669"/>
    <property type="project" value="InterPro"/>
</dbReference>
<dbReference type="Gene3D" id="3.30.565.10">
    <property type="entry name" value="Histidine kinase-like ATPase, C-terminal domain"/>
    <property type="match status" value="1"/>
</dbReference>
<dbReference type="GO" id="GO:0005524">
    <property type="term" value="F:ATP binding"/>
    <property type="evidence" value="ECO:0007669"/>
    <property type="project" value="InterPro"/>
</dbReference>
<organism evidence="6 7">
    <name type="scientific">Parascedosporium putredinis</name>
    <dbReference type="NCBI Taxonomy" id="1442378"/>
    <lineage>
        <taxon>Eukaryota</taxon>
        <taxon>Fungi</taxon>
        <taxon>Dikarya</taxon>
        <taxon>Ascomycota</taxon>
        <taxon>Pezizomycotina</taxon>
        <taxon>Sordariomycetes</taxon>
        <taxon>Hypocreomycetidae</taxon>
        <taxon>Microascales</taxon>
        <taxon>Microascaceae</taxon>
        <taxon>Parascedosporium</taxon>
    </lineage>
</organism>
<feature type="region of interest" description="Disordered" evidence="4">
    <location>
        <begin position="821"/>
        <end position="841"/>
    </location>
</feature>
<dbReference type="Pfam" id="PF01480">
    <property type="entry name" value="PWI"/>
    <property type="match status" value="1"/>
</dbReference>
<evidence type="ECO:0000259" key="5">
    <source>
        <dbReference type="PROSITE" id="PS51025"/>
    </source>
</evidence>